<gene>
    <name evidence="2" type="ORF">SAMN04488068_0076</name>
</gene>
<protein>
    <submittedName>
        <fullName evidence="2">FMN-binding domain-containing protein</fullName>
    </submittedName>
</protein>
<reference evidence="2 3" key="1">
    <citation type="submission" date="2016-11" db="EMBL/GenBank/DDBJ databases">
        <authorList>
            <person name="Jaros S."/>
            <person name="Januszkiewicz K."/>
            <person name="Wedrychowicz H."/>
        </authorList>
    </citation>
    <scope>NUCLEOTIDE SEQUENCE [LARGE SCALE GENOMIC DNA]</scope>
    <source>
        <strain evidence="2 3">CGMCC 1.7049</strain>
    </source>
</reference>
<evidence type="ECO:0000313" key="3">
    <source>
        <dbReference type="Proteomes" id="UP000199758"/>
    </source>
</evidence>
<dbReference type="GO" id="GO:0016020">
    <property type="term" value="C:membrane"/>
    <property type="evidence" value="ECO:0007669"/>
    <property type="project" value="InterPro"/>
</dbReference>
<proteinExistence type="predicted"/>
<name>A0A1M5JMM4_9GAMM</name>
<dbReference type="RefSeq" id="WP_175550068.1">
    <property type="nucleotide sequence ID" value="NZ_FQWZ01000001.1"/>
</dbReference>
<dbReference type="InterPro" id="IPR007329">
    <property type="entry name" value="FMN-bd"/>
</dbReference>
<dbReference type="Pfam" id="PF04205">
    <property type="entry name" value="FMN_bind"/>
    <property type="match status" value="1"/>
</dbReference>
<dbReference type="STRING" id="490188.SAMN04488068_0076"/>
<dbReference type="EMBL" id="FQWZ01000001">
    <property type="protein sequence ID" value="SHG41635.1"/>
    <property type="molecule type" value="Genomic_DNA"/>
</dbReference>
<dbReference type="GO" id="GO:0010181">
    <property type="term" value="F:FMN binding"/>
    <property type="evidence" value="ECO:0007669"/>
    <property type="project" value="InterPro"/>
</dbReference>
<dbReference type="AlphaFoldDB" id="A0A1M5JMM4"/>
<dbReference type="Proteomes" id="UP000199758">
    <property type="component" value="Unassembled WGS sequence"/>
</dbReference>
<keyword evidence="3" id="KW-1185">Reference proteome</keyword>
<accession>A0A1M5JMM4</accession>
<evidence type="ECO:0000313" key="2">
    <source>
        <dbReference type="EMBL" id="SHG41635.1"/>
    </source>
</evidence>
<evidence type="ECO:0000259" key="1">
    <source>
        <dbReference type="SMART" id="SM00900"/>
    </source>
</evidence>
<organism evidence="2 3">
    <name type="scientific">Hydrocarboniphaga daqingensis</name>
    <dbReference type="NCBI Taxonomy" id="490188"/>
    <lineage>
        <taxon>Bacteria</taxon>
        <taxon>Pseudomonadati</taxon>
        <taxon>Pseudomonadota</taxon>
        <taxon>Gammaproteobacteria</taxon>
        <taxon>Nevskiales</taxon>
        <taxon>Nevskiaceae</taxon>
        <taxon>Hydrocarboniphaga</taxon>
    </lineage>
</organism>
<dbReference type="SMART" id="SM00900">
    <property type="entry name" value="FMN_bind"/>
    <property type="match status" value="1"/>
</dbReference>
<sequence>MTDHNTSSPNSSADHGDLSQPNISKRLLLRASLGLSLLGFGLGRAQAQAGGGIEQFYKYNIKPETWLAEVFAGQVPAPQVAPGGGYGLLQALPQRVRYWRANGRTAWVFDEIGKVGYAPTTCGFVVKGGAIEQAKVLIYRESRADQVGTPSFLNQLVGARSTGSGIDKRVDNISGATYSVKMMERMAAAALQLDKTVPA</sequence>
<feature type="domain" description="FMN-binding" evidence="1">
    <location>
        <begin position="116"/>
        <end position="194"/>
    </location>
</feature>